<dbReference type="EMBL" id="QTUC01000001">
    <property type="protein sequence ID" value="REF35670.1"/>
    <property type="molecule type" value="Genomic_DNA"/>
</dbReference>
<name>A0A3D9V672_THECX</name>
<reference evidence="3 4" key="1">
    <citation type="submission" date="2018-08" db="EMBL/GenBank/DDBJ databases">
        <title>Sequencing the genomes of 1000 actinobacteria strains.</title>
        <authorList>
            <person name="Klenk H.-P."/>
        </authorList>
    </citation>
    <scope>NUCLEOTIDE SEQUENCE [LARGE SCALE GENOMIC DNA]</scope>
    <source>
        <strain evidence="3 4">DSM 22891</strain>
    </source>
</reference>
<dbReference type="GO" id="GO:0016491">
    <property type="term" value="F:oxidoreductase activity"/>
    <property type="evidence" value="ECO:0007669"/>
    <property type="project" value="UniProtKB-KW"/>
</dbReference>
<dbReference type="PANTHER" id="PTHR43625">
    <property type="entry name" value="AFLATOXIN B1 ALDEHYDE REDUCTASE"/>
    <property type="match status" value="1"/>
</dbReference>
<dbReference type="GO" id="GO:0005737">
    <property type="term" value="C:cytoplasm"/>
    <property type="evidence" value="ECO:0007669"/>
    <property type="project" value="TreeGrafter"/>
</dbReference>
<gene>
    <name evidence="3" type="ORF">DFJ64_1055</name>
</gene>
<evidence type="ECO:0000313" key="4">
    <source>
        <dbReference type="Proteomes" id="UP000256485"/>
    </source>
</evidence>
<dbReference type="InterPro" id="IPR036812">
    <property type="entry name" value="NAD(P)_OxRdtase_dom_sf"/>
</dbReference>
<dbReference type="Pfam" id="PF00248">
    <property type="entry name" value="Aldo_ket_red"/>
    <property type="match status" value="1"/>
</dbReference>
<evidence type="ECO:0000313" key="3">
    <source>
        <dbReference type="EMBL" id="REF35670.1"/>
    </source>
</evidence>
<organism evidence="3 4">
    <name type="scientific">Thermasporomyces composti</name>
    <dbReference type="NCBI Taxonomy" id="696763"/>
    <lineage>
        <taxon>Bacteria</taxon>
        <taxon>Bacillati</taxon>
        <taxon>Actinomycetota</taxon>
        <taxon>Actinomycetes</taxon>
        <taxon>Propionibacteriales</taxon>
        <taxon>Nocardioidaceae</taxon>
        <taxon>Thermasporomyces</taxon>
    </lineage>
</organism>
<dbReference type="SUPFAM" id="SSF51430">
    <property type="entry name" value="NAD(P)-linked oxidoreductase"/>
    <property type="match status" value="1"/>
</dbReference>
<dbReference type="CDD" id="cd19088">
    <property type="entry name" value="AKR_AKR13B1"/>
    <property type="match status" value="1"/>
</dbReference>
<evidence type="ECO:0000259" key="2">
    <source>
        <dbReference type="Pfam" id="PF00248"/>
    </source>
</evidence>
<dbReference type="PRINTS" id="PR00069">
    <property type="entry name" value="ALDKETRDTASE"/>
</dbReference>
<dbReference type="AlphaFoldDB" id="A0A3D9V672"/>
<keyword evidence="1" id="KW-0560">Oxidoreductase</keyword>
<keyword evidence="4" id="KW-1185">Reference proteome</keyword>
<dbReference type="InterPro" id="IPR020471">
    <property type="entry name" value="AKR"/>
</dbReference>
<sequence length="326" mass="34578">MGLCVPGSFHLWLRAAGGPDSRAVTQQTAFPGDRTVSLGDKTVRRIGFGAMQLAGPGVFGPPKDPDTARTVLRRAVELGVNHIDTAQVYGPDVVNELIAEVLHPYPEDLFIATKVGGTRDETGAWVRASRPEQLRVTLEQDLRTLQLERIDLVYMRLGVGGGGPDPVPLAEQLGTLTELRDQGKVGLIGLSAASVDDLTTALQITPIAAVQNPYGVGNRADEPVLDLCREHGIAYVPYYPLGSAFTGGPRALAQEPVIASVAAKHDASASQIALAWLLAHYDRMLLIPGTSSVAHLEENVAAGQIALDDDDLAALEKVRPPGAPPF</sequence>
<protein>
    <submittedName>
        <fullName evidence="3">Aryl-alcohol dehydrogenase-like predicted oxidoreductase</fullName>
    </submittedName>
</protein>
<dbReference type="InterPro" id="IPR023210">
    <property type="entry name" value="NADP_OxRdtase_dom"/>
</dbReference>
<proteinExistence type="predicted"/>
<dbReference type="Gene3D" id="3.20.20.100">
    <property type="entry name" value="NADP-dependent oxidoreductase domain"/>
    <property type="match status" value="1"/>
</dbReference>
<comment type="caution">
    <text evidence="3">The sequence shown here is derived from an EMBL/GenBank/DDBJ whole genome shotgun (WGS) entry which is preliminary data.</text>
</comment>
<evidence type="ECO:0000256" key="1">
    <source>
        <dbReference type="ARBA" id="ARBA00023002"/>
    </source>
</evidence>
<feature type="domain" description="NADP-dependent oxidoreductase" evidence="2">
    <location>
        <begin position="45"/>
        <end position="318"/>
    </location>
</feature>
<dbReference type="InterPro" id="IPR050791">
    <property type="entry name" value="Aldo-Keto_reductase"/>
</dbReference>
<dbReference type="NCBIfam" id="NF007695">
    <property type="entry name" value="PRK10376.1"/>
    <property type="match status" value="1"/>
</dbReference>
<accession>A0A3D9V672</accession>
<dbReference type="PANTHER" id="PTHR43625:SF40">
    <property type="entry name" value="ALDO-KETO REDUCTASE YAKC [NADP(+)]"/>
    <property type="match status" value="1"/>
</dbReference>
<dbReference type="Proteomes" id="UP000256485">
    <property type="component" value="Unassembled WGS sequence"/>
</dbReference>